<dbReference type="Pfam" id="PF12902">
    <property type="entry name" value="Ferritin-like"/>
    <property type="match status" value="1"/>
</dbReference>
<dbReference type="eggNOG" id="COG1633">
    <property type="taxonomic scope" value="Bacteria"/>
</dbReference>
<gene>
    <name evidence="3" type="primary">staD</name>
    <name evidence="3" type="ORF">SCLAV_p1116</name>
</gene>
<evidence type="ECO:0000259" key="2">
    <source>
        <dbReference type="Pfam" id="PF12902"/>
    </source>
</evidence>
<geneLocation type="plasmid" evidence="3 4">
    <name>pSCL4</name>
</geneLocation>
<feature type="compositionally biased region" description="Basic and acidic residues" evidence="1">
    <location>
        <begin position="48"/>
        <end position="68"/>
    </location>
</feature>
<evidence type="ECO:0000256" key="1">
    <source>
        <dbReference type="SAM" id="MobiDB-lite"/>
    </source>
</evidence>
<dbReference type="Proteomes" id="UP000002357">
    <property type="component" value="Plasmid pSCL4"/>
</dbReference>
<protein>
    <submittedName>
        <fullName evidence="3">Staurosporine biosynthesis chromopyrrolic acid synthase StaD</fullName>
    </submittedName>
</protein>
<dbReference type="AlphaFoldDB" id="D5SL09"/>
<dbReference type="GeneID" id="93734198"/>
<dbReference type="InterPro" id="IPR012347">
    <property type="entry name" value="Ferritin-like"/>
</dbReference>
<dbReference type="Gene3D" id="1.20.1260.10">
    <property type="match status" value="1"/>
</dbReference>
<dbReference type="InterPro" id="IPR026820">
    <property type="entry name" value="VioB/RebD_dom"/>
</dbReference>
<proteinExistence type="predicted"/>
<evidence type="ECO:0000313" key="3">
    <source>
        <dbReference type="EMBL" id="EFG04602.2"/>
    </source>
</evidence>
<feature type="compositionally biased region" description="Low complexity" evidence="1">
    <location>
        <begin position="75"/>
        <end position="101"/>
    </location>
</feature>
<keyword evidence="3" id="KW-0614">Plasmid</keyword>
<name>D5SL09_STRCL</name>
<reference evidence="3 4" key="1">
    <citation type="journal article" date="2010" name="Genome Biol. Evol.">
        <title>The sequence of a 1.8-mb bacterial linear plasmid reveals a rich evolutionary reservoir of secondary metabolic pathways.</title>
        <authorList>
            <person name="Medema M.H."/>
            <person name="Trefzer A."/>
            <person name="Kovalchuk A."/>
            <person name="van den Berg M."/>
            <person name="Mueller U."/>
            <person name="Heijne W."/>
            <person name="Wu L."/>
            <person name="Alam M.T."/>
            <person name="Ronning C.M."/>
            <person name="Nierman W.C."/>
            <person name="Bovenberg R.A.L."/>
            <person name="Breitling R."/>
            <person name="Takano E."/>
        </authorList>
    </citation>
    <scope>NUCLEOTIDE SEQUENCE [LARGE SCALE GENOMIC DNA]</scope>
    <source>
        <strain evidence="4">ATCC 27064 / DSM 738 / JCM 4710 / NBRC 13307 / NCIMB 12785 / NRRL 3585 / VKM Ac-602</strain>
        <plasmid evidence="3">pSCL4</plasmid>
    </source>
</reference>
<organism evidence="3 4">
    <name type="scientific">Streptomyces clavuligerus</name>
    <dbReference type="NCBI Taxonomy" id="1901"/>
    <lineage>
        <taxon>Bacteria</taxon>
        <taxon>Bacillati</taxon>
        <taxon>Actinomycetota</taxon>
        <taxon>Actinomycetes</taxon>
        <taxon>Kitasatosporales</taxon>
        <taxon>Streptomycetaceae</taxon>
        <taxon>Streptomyces</taxon>
    </lineage>
</organism>
<dbReference type="KEGG" id="sclf:BB341_29675"/>
<evidence type="ECO:0000313" key="4">
    <source>
        <dbReference type="Proteomes" id="UP000002357"/>
    </source>
</evidence>
<feature type="region of interest" description="Disordered" evidence="1">
    <location>
        <begin position="38"/>
        <end position="121"/>
    </location>
</feature>
<feature type="region of interest" description="Disordered" evidence="1">
    <location>
        <begin position="887"/>
        <end position="924"/>
    </location>
</feature>
<feature type="domain" description="Iminophenyl-pyruvate dimer synthase" evidence="2">
    <location>
        <begin position="753"/>
        <end position="1028"/>
    </location>
</feature>
<sequence length="1205" mass="128046">MSVFDLPRLHFRGTAVVRLPTGPRSGLVDLATNTALTGDGRAFPAHRPAAEYHDSLDRLDRLDPRDRLGPGPGGAVRPAAAGPHSADTRSPATRSAATRSTTRGEDLSAKGEDFSGKGEDFSGNGHFSVDARIVSAESAAGDFDTADPVVGRRVDLWGHYNEYLATTVNRARVFDVDPASDWTTTLMVGRFCFGRAGRSHDVGYMATGDVHGFHPPRWHHPSAHGRRRSALHQFVVGGGDEGLTWLDETALSPAARRLRDTAAAGEFGGLVVQFALGHPSAPRAPGRPGRWLLRGTIAPWRPDEPRTYPAGRLLVPERPHTAHTAHATAAGRTAGLRPLTVGLTDDHVTLNMITAVPATVRAADGTTAEAALPGPAAEAALPVPVDLGDLELRTADSGRLVARVPRQAYTGAAYALASGVVTVPAELPASAVAEEALCLTGTGSGPYAPGTLLREKEINVQVDDASLILEHPRGPDDADHDVEVLVRSFVRGRPAAVGGIGVRQFFNPRALPRHPAARNPKARCADLDIVRLRAGRRDGTGTGSGDGSGNGDGAWSSACVLDTDRTGQGWFTLRGAAAGTARVLLSADAGDLPCDPDQPGSAALGYDHDDALGFWPGAGHLSLRVLPDDWRLSGTTPDEATFDLVHREVLACYEQLYSFMKEEVFSLADRCKVETYAKLIWQMCDPRNKAKTFYMPPTRDLSEPKARLLLTYLRARQSPERLVLTAPAEGGGRAGARARGGGADSRGRLVRLLRDAATLELAVMLQYLYAAYSVPVYGAGREYVRRGLWTPGQLRLACGDGGETLDEGIRGMLLTVAREEMVHFLLVGNILTAVGEPFAVPLVDFGTVNHELPLPLDLALERLGPGSVERFALIERPDDLVGEVRTSGMTGTEGMEGVKGGDGLPTGGSGPRTGGGGTRTYGGGGGTRTYANGGGARPYASLSELYADIREGLRSVPDLFPVDRGRGGGEHHLFLRESVDRRHPDYQMEVDDLSSALFAIDVITEQGEGGVLAPRGADTSHYASFLRIGELLRGAPGGAGAHPGGARGGPWNPAHPVVRNPTLRRGNGAMVTVTDPDARSVMGLFNRAYFMALQLMAQHFGERPDGSLRRSDLMNAAIDMMTGLMRPLAELLVTLPSGWPGTTAGPSFELDGRPAPVSRPDVARADIARRLDDLAADCREHPLVPGRVGGMSAFWADHFRPPAHG</sequence>
<feature type="compositionally biased region" description="Gly residues" evidence="1">
    <location>
        <begin position="897"/>
        <end position="924"/>
    </location>
</feature>
<keyword evidence="4" id="KW-1185">Reference proteome</keyword>
<feature type="compositionally biased region" description="Basic and acidic residues" evidence="1">
    <location>
        <begin position="102"/>
        <end position="120"/>
    </location>
</feature>
<dbReference type="EMBL" id="CM000914">
    <property type="protein sequence ID" value="EFG04602.2"/>
    <property type="molecule type" value="Genomic_DNA"/>
</dbReference>
<dbReference type="RefSeq" id="WP_003963471.1">
    <property type="nucleotide sequence ID" value="NZ_CM000914.1"/>
</dbReference>
<dbReference type="OrthoDB" id="726375at2"/>
<accession>D5SL09</accession>